<dbReference type="InterPro" id="IPR002035">
    <property type="entry name" value="VWF_A"/>
</dbReference>
<dbReference type="EMBL" id="JACTAG010000002">
    <property type="protein sequence ID" value="MBD3665023.1"/>
    <property type="molecule type" value="Genomic_DNA"/>
</dbReference>
<dbReference type="PANTHER" id="PTHR43473">
    <property type="entry name" value="MAGNESIUM-CHELATASE SUBUNIT CHLD, CHLOROPLASTIC"/>
    <property type="match status" value="1"/>
</dbReference>
<name>A0A927D6B4_9RHOB</name>
<sequence>MTDAWDRAMTALALLAIDPMLGGIHLRARAGPARQAFVDAAASLPHPALRLHPAMSPEQIDGGVDLTATLQHGALTQTRGLLDRAPSILTLAMAERVEPYLAARLGASLDAQDGHILIAMDEGLEDETVPESLSDRLAFQLHLDGLAMGDIGKILLAPKQSLTKRISAPDDSIELLVDVAVRLGIRSLRAVGFALRAAKAHAALNDRNAVTEEDIHTAIALVLAPRATQLPTEDTQDTPPPDIPEDQASQTPESLPDMPDEMLLDAVQAVLPTDMLDKLQTGQNIRTGSGAGAGARKIGNRRGRPLPARNTRTTRSDARVDLMATLRAALPWQTIRKQARPDHKGAHIRPSDLRHKRYQNLSDRLLIFTVDASGSAAIARLGEAKGAVELLLGQAYARRDHVALVAFRGTEAELLLPPTRSLVQTKRRLASLPGGGATPLAAGLEAAQELADVCARKGLTPVVVLLTDGRANIARDGTADRAQAASDAQAVARALRGSGTQSIVIDTGNRPTSGLRDLADALGGSYLALPRADAQQLSRAVDAQLAS</sequence>
<dbReference type="PROSITE" id="PS50234">
    <property type="entry name" value="VWFA"/>
    <property type="match status" value="1"/>
</dbReference>
<dbReference type="Proteomes" id="UP000635142">
    <property type="component" value="Unassembled WGS sequence"/>
</dbReference>
<feature type="region of interest" description="Disordered" evidence="2">
    <location>
        <begin position="283"/>
        <end position="313"/>
    </location>
</feature>
<evidence type="ECO:0000313" key="5">
    <source>
        <dbReference type="Proteomes" id="UP000635142"/>
    </source>
</evidence>
<protein>
    <submittedName>
        <fullName evidence="4">Magnesium chelatase subunit D</fullName>
    </submittedName>
</protein>
<dbReference type="SUPFAM" id="SSF52540">
    <property type="entry name" value="P-loop containing nucleoside triphosphate hydrolases"/>
    <property type="match status" value="1"/>
</dbReference>
<organism evidence="4 5">
    <name type="scientific">Sulfitobacter aestuariivivens</name>
    <dbReference type="NCBI Taxonomy" id="2766981"/>
    <lineage>
        <taxon>Bacteria</taxon>
        <taxon>Pseudomonadati</taxon>
        <taxon>Pseudomonadota</taxon>
        <taxon>Alphaproteobacteria</taxon>
        <taxon>Rhodobacterales</taxon>
        <taxon>Roseobacteraceae</taxon>
        <taxon>Sulfitobacter</taxon>
    </lineage>
</organism>
<evidence type="ECO:0000259" key="3">
    <source>
        <dbReference type="PROSITE" id="PS50234"/>
    </source>
</evidence>
<dbReference type="AlphaFoldDB" id="A0A927D6B4"/>
<dbReference type="NCBIfam" id="NF009943">
    <property type="entry name" value="PRK13406.1"/>
    <property type="match status" value="1"/>
</dbReference>
<dbReference type="InterPro" id="IPR027417">
    <property type="entry name" value="P-loop_NTPase"/>
</dbReference>
<dbReference type="InterPro" id="IPR036465">
    <property type="entry name" value="vWFA_dom_sf"/>
</dbReference>
<evidence type="ECO:0000256" key="2">
    <source>
        <dbReference type="SAM" id="MobiDB-lite"/>
    </source>
</evidence>
<proteinExistence type="inferred from homology"/>
<evidence type="ECO:0000256" key="1">
    <source>
        <dbReference type="ARBA" id="ARBA00005799"/>
    </source>
</evidence>
<keyword evidence="5" id="KW-1185">Reference proteome</keyword>
<dbReference type="RefSeq" id="WP_191076026.1">
    <property type="nucleotide sequence ID" value="NZ_JACTAG010000002.1"/>
</dbReference>
<gene>
    <name evidence="4" type="ORF">H9Q16_13910</name>
</gene>
<accession>A0A927D6B4</accession>
<dbReference type="SMART" id="SM00327">
    <property type="entry name" value="VWA"/>
    <property type="match status" value="1"/>
</dbReference>
<feature type="domain" description="VWFA" evidence="3">
    <location>
        <begin position="365"/>
        <end position="545"/>
    </location>
</feature>
<dbReference type="Pfam" id="PF13519">
    <property type="entry name" value="VWA_2"/>
    <property type="match status" value="1"/>
</dbReference>
<dbReference type="PANTHER" id="PTHR43473:SF2">
    <property type="entry name" value="MAGNESIUM-CHELATASE SUBUNIT CHLD, CHLOROPLASTIC"/>
    <property type="match status" value="1"/>
</dbReference>
<dbReference type="SUPFAM" id="SSF53300">
    <property type="entry name" value="vWA-like"/>
    <property type="match status" value="1"/>
</dbReference>
<dbReference type="Gene3D" id="1.10.8.80">
    <property type="entry name" value="Magnesium chelatase subunit I, C-Terminal domain"/>
    <property type="match status" value="1"/>
</dbReference>
<dbReference type="CDD" id="cd01451">
    <property type="entry name" value="vWA_Magnesium_chelatase"/>
    <property type="match status" value="1"/>
</dbReference>
<dbReference type="InterPro" id="IPR041702">
    <property type="entry name" value="BchD/ChlD_VWA"/>
</dbReference>
<comment type="caution">
    <text evidence="4">The sequence shown here is derived from an EMBL/GenBank/DDBJ whole genome shotgun (WGS) entry which is preliminary data.</text>
</comment>
<dbReference type="Pfam" id="PF17863">
    <property type="entry name" value="AAA_lid_2"/>
    <property type="match status" value="1"/>
</dbReference>
<dbReference type="Gene3D" id="3.40.50.410">
    <property type="entry name" value="von Willebrand factor, type A domain"/>
    <property type="match status" value="1"/>
</dbReference>
<evidence type="ECO:0000313" key="4">
    <source>
        <dbReference type="EMBL" id="MBD3665023.1"/>
    </source>
</evidence>
<reference evidence="4" key="1">
    <citation type="submission" date="2020-08" db="EMBL/GenBank/DDBJ databases">
        <title>Sulfitobacter aestuariivivens sp. nov., isolated from a tidal flat.</title>
        <authorList>
            <person name="Park S."/>
            <person name="Yoon J.-H."/>
        </authorList>
    </citation>
    <scope>NUCLEOTIDE SEQUENCE</scope>
    <source>
        <strain evidence="4">TSTF-M16</strain>
    </source>
</reference>
<dbReference type="InterPro" id="IPR041628">
    <property type="entry name" value="ChlI/MoxR_AAA_lid"/>
</dbReference>
<comment type="similarity">
    <text evidence="1">Belongs to the Mg-chelatase subunits D/I family.</text>
</comment>
<feature type="region of interest" description="Disordered" evidence="2">
    <location>
        <begin position="226"/>
        <end position="258"/>
    </location>
</feature>